<sequence length="207" mass="23956">LEAIDIELLNQQIIQLFQGKEVQLPQFDFHSGRRKPETKTLALPRRSVLILEGIHGLNERLTARIPSEQKFKIYVSALTQLNLDDHNRISTTDNRLLRRIVRDHQFRGHTAFETLSMWASVRRGEEQNIFPFQNSADAVFNSALDYELAVLKVYAEPLLKTIKPNNQVFHEARGLLSFLDNFAQIPPSWVPEQSILREFIGESAFKY</sequence>
<dbReference type="CDD" id="cd02028">
    <property type="entry name" value="UMPK_like"/>
    <property type="match status" value="1"/>
</dbReference>
<dbReference type="EMBL" id="LAZR01055135">
    <property type="protein sequence ID" value="KKK77060.1"/>
    <property type="molecule type" value="Genomic_DNA"/>
</dbReference>
<protein>
    <recommendedName>
        <fullName evidence="1">Phosphoribulokinase/uridine kinase domain-containing protein</fullName>
    </recommendedName>
</protein>
<dbReference type="GO" id="GO:0016301">
    <property type="term" value="F:kinase activity"/>
    <property type="evidence" value="ECO:0007669"/>
    <property type="project" value="InterPro"/>
</dbReference>
<comment type="caution">
    <text evidence="2">The sequence shown here is derived from an EMBL/GenBank/DDBJ whole genome shotgun (WGS) entry which is preliminary data.</text>
</comment>
<dbReference type="SUPFAM" id="SSF52540">
    <property type="entry name" value="P-loop containing nucleoside triphosphate hydrolases"/>
    <property type="match status" value="1"/>
</dbReference>
<evidence type="ECO:0000313" key="2">
    <source>
        <dbReference type="EMBL" id="KKK77060.1"/>
    </source>
</evidence>
<evidence type="ECO:0000259" key="1">
    <source>
        <dbReference type="Pfam" id="PF00485"/>
    </source>
</evidence>
<proteinExistence type="predicted"/>
<dbReference type="InterPro" id="IPR027417">
    <property type="entry name" value="P-loop_NTPase"/>
</dbReference>
<gene>
    <name evidence="2" type="ORF">LCGC14_2857380</name>
</gene>
<feature type="domain" description="Phosphoribulokinase/uridine kinase" evidence="1">
    <location>
        <begin position="2"/>
        <end position="143"/>
    </location>
</feature>
<accession>A0A0F8YTF3</accession>
<dbReference type="GO" id="GO:0005524">
    <property type="term" value="F:ATP binding"/>
    <property type="evidence" value="ECO:0007669"/>
    <property type="project" value="InterPro"/>
</dbReference>
<reference evidence="2" key="1">
    <citation type="journal article" date="2015" name="Nature">
        <title>Complex archaea that bridge the gap between prokaryotes and eukaryotes.</title>
        <authorList>
            <person name="Spang A."/>
            <person name="Saw J.H."/>
            <person name="Jorgensen S.L."/>
            <person name="Zaremba-Niedzwiedzka K."/>
            <person name="Martijn J."/>
            <person name="Lind A.E."/>
            <person name="van Eijk R."/>
            <person name="Schleper C."/>
            <person name="Guy L."/>
            <person name="Ettema T.J."/>
        </authorList>
    </citation>
    <scope>NUCLEOTIDE SEQUENCE</scope>
</reference>
<dbReference type="AlphaFoldDB" id="A0A0F8YTF3"/>
<dbReference type="InterPro" id="IPR006083">
    <property type="entry name" value="PRK/URK"/>
</dbReference>
<name>A0A0F8YTF3_9ZZZZ</name>
<dbReference type="Gene3D" id="3.40.50.300">
    <property type="entry name" value="P-loop containing nucleotide triphosphate hydrolases"/>
    <property type="match status" value="1"/>
</dbReference>
<organism evidence="2">
    <name type="scientific">marine sediment metagenome</name>
    <dbReference type="NCBI Taxonomy" id="412755"/>
    <lineage>
        <taxon>unclassified sequences</taxon>
        <taxon>metagenomes</taxon>
        <taxon>ecological metagenomes</taxon>
    </lineage>
</organism>
<dbReference type="Pfam" id="PF00485">
    <property type="entry name" value="PRK"/>
    <property type="match status" value="1"/>
</dbReference>
<feature type="non-terminal residue" evidence="2">
    <location>
        <position position="1"/>
    </location>
</feature>